<dbReference type="EMBL" id="JBBNAF010000012">
    <property type="protein sequence ID" value="KAK9092343.1"/>
    <property type="molecule type" value="Genomic_DNA"/>
</dbReference>
<proteinExistence type="predicted"/>
<name>A0AAP0EKR9_9MAGN</name>
<evidence type="ECO:0000313" key="2">
    <source>
        <dbReference type="Proteomes" id="UP001420932"/>
    </source>
</evidence>
<dbReference type="AlphaFoldDB" id="A0AAP0EKR9"/>
<keyword evidence="2" id="KW-1185">Reference proteome</keyword>
<protein>
    <submittedName>
        <fullName evidence="1">Uncharacterized protein</fullName>
    </submittedName>
</protein>
<gene>
    <name evidence="1" type="ORF">Syun_027254</name>
</gene>
<reference evidence="1 2" key="1">
    <citation type="submission" date="2024-01" db="EMBL/GenBank/DDBJ databases">
        <title>Genome assemblies of Stephania.</title>
        <authorList>
            <person name="Yang L."/>
        </authorList>
    </citation>
    <scope>NUCLEOTIDE SEQUENCE [LARGE SCALE GENOMIC DNA]</scope>
    <source>
        <strain evidence="1">YNDBR</strain>
        <tissue evidence="1">Leaf</tissue>
    </source>
</reference>
<dbReference type="Proteomes" id="UP001420932">
    <property type="component" value="Unassembled WGS sequence"/>
</dbReference>
<evidence type="ECO:0000313" key="1">
    <source>
        <dbReference type="EMBL" id="KAK9092343.1"/>
    </source>
</evidence>
<accession>A0AAP0EKR9</accession>
<comment type="caution">
    <text evidence="1">The sequence shown here is derived from an EMBL/GenBank/DDBJ whole genome shotgun (WGS) entry which is preliminary data.</text>
</comment>
<sequence>MVTTTPGTLHEAYERSLATETFLSTRTSIIVAAPSPTQLDVRPEVTGGGKYLNSGSQGIKLGVWGLMYLHLLLRIWCQYHLLQYRVISAHHSCRHRQDVALAYIGEEDTDRVRCVKALHSLQVSEEPSSSRMSPTLQTGLLTFSASYPSRRRASSTSRLIRSDKTPQRRCSESFIAQLSLSRRCHSSSLPASLPLAGVLVLADVLDCAAAHRLVASSPSRHPPLRSLTWPDSWFA</sequence>
<organism evidence="1 2">
    <name type="scientific">Stephania yunnanensis</name>
    <dbReference type="NCBI Taxonomy" id="152371"/>
    <lineage>
        <taxon>Eukaryota</taxon>
        <taxon>Viridiplantae</taxon>
        <taxon>Streptophyta</taxon>
        <taxon>Embryophyta</taxon>
        <taxon>Tracheophyta</taxon>
        <taxon>Spermatophyta</taxon>
        <taxon>Magnoliopsida</taxon>
        <taxon>Ranunculales</taxon>
        <taxon>Menispermaceae</taxon>
        <taxon>Menispermoideae</taxon>
        <taxon>Cissampelideae</taxon>
        <taxon>Stephania</taxon>
    </lineage>
</organism>